<dbReference type="GeneID" id="111179358"/>
<sequence>MGARACPRPMGRKRGPEAERRCPWLVRDMSASQARGAASDLGQGGCRRAWVELLAGRVKRQKLGPEGEQKVRESAVRLLRSHLNLGDLVLEVEGPPGKQLCLSRLIDYDGPGAHIDLSSSLIGSALRDQAAQLGVPAAVLCSQVVASGLVRVCEADAVPPPKVLLTPDQRKKLSSLFEIAQNLLAQSMFSRLSFCQELWKVQNSLLLEAVWRLHVQNIVSLQELLESHADSQAVVAWLSRDLRLLCEQTEAPCQHTDVARAMLADFVQMLVSRGFQKNADVRGTVDPEWMSQVAVAVLKRMLASALEALAAGIQEGSAAHKAVSCWSWKALEVL</sequence>
<dbReference type="PANTHER" id="PTHR12047:SF2">
    <property type="entry name" value="FANCONI ANEMIA GROUP A PROTEIN"/>
    <property type="match status" value="1"/>
</dbReference>
<accession>A0A2Y9NZX3</accession>
<gene>
    <name evidence="3" type="primary">FANCA</name>
</gene>
<dbReference type="GO" id="GO:0036297">
    <property type="term" value="P:interstrand cross-link repair"/>
    <property type="evidence" value="ECO:0007669"/>
    <property type="project" value="InterPro"/>
</dbReference>
<keyword evidence="2" id="KW-1185">Reference proteome</keyword>
<feature type="domain" description="Fanconi anaemia group A protein N-terminal" evidence="1">
    <location>
        <begin position="198"/>
        <end position="326"/>
    </location>
</feature>
<protein>
    <submittedName>
        <fullName evidence="3">Fanconi anemia group A protein isoform X6</fullName>
    </submittedName>
</protein>
<dbReference type="PANTHER" id="PTHR12047">
    <property type="entry name" value="FANCONI ANEMIA GROUP A PROTEIN"/>
    <property type="match status" value="1"/>
</dbReference>
<dbReference type="RefSeq" id="XP_022438546.1">
    <property type="nucleotide sequence ID" value="XM_022582838.2"/>
</dbReference>
<evidence type="ECO:0000259" key="1">
    <source>
        <dbReference type="Pfam" id="PF15865"/>
    </source>
</evidence>
<organism evidence="2 3">
    <name type="scientific">Delphinapterus leucas</name>
    <name type="common">Beluga whale</name>
    <dbReference type="NCBI Taxonomy" id="9749"/>
    <lineage>
        <taxon>Eukaryota</taxon>
        <taxon>Metazoa</taxon>
        <taxon>Chordata</taxon>
        <taxon>Craniata</taxon>
        <taxon>Vertebrata</taxon>
        <taxon>Euteleostomi</taxon>
        <taxon>Mammalia</taxon>
        <taxon>Eutheria</taxon>
        <taxon>Laurasiatheria</taxon>
        <taxon>Artiodactyla</taxon>
        <taxon>Whippomorpha</taxon>
        <taxon>Cetacea</taxon>
        <taxon>Odontoceti</taxon>
        <taxon>Monodontidae</taxon>
        <taxon>Delphinapterus</taxon>
    </lineage>
</organism>
<proteinExistence type="predicted"/>
<dbReference type="InterPro" id="IPR003516">
    <property type="entry name" value="FANCA"/>
</dbReference>
<dbReference type="CTD" id="2175"/>
<dbReference type="GO" id="GO:0043240">
    <property type="term" value="C:Fanconi anaemia nuclear complex"/>
    <property type="evidence" value="ECO:0007669"/>
    <property type="project" value="InterPro"/>
</dbReference>
<dbReference type="GO" id="GO:0045589">
    <property type="term" value="P:regulation of regulatory T cell differentiation"/>
    <property type="evidence" value="ECO:0007669"/>
    <property type="project" value="TreeGrafter"/>
</dbReference>
<name>A0A2Y9NZX3_DELLE</name>
<dbReference type="InterPro" id="IPR031729">
    <property type="entry name" value="Fanconi_A_N"/>
</dbReference>
<evidence type="ECO:0000313" key="3">
    <source>
        <dbReference type="RefSeq" id="XP_022438546.1"/>
    </source>
</evidence>
<dbReference type="Proteomes" id="UP000248483">
    <property type="component" value="Unplaced"/>
</dbReference>
<dbReference type="Pfam" id="PF15865">
    <property type="entry name" value="Fanconi_A_N"/>
    <property type="match status" value="1"/>
</dbReference>
<dbReference type="AlphaFoldDB" id="A0A2Y9NZX3"/>
<evidence type="ECO:0000313" key="2">
    <source>
        <dbReference type="Proteomes" id="UP000248483"/>
    </source>
</evidence>
<reference evidence="3" key="1">
    <citation type="submission" date="2025-08" db="UniProtKB">
        <authorList>
            <consortium name="RefSeq"/>
        </authorList>
    </citation>
    <scope>IDENTIFICATION</scope>
    <source>
        <tissue evidence="3">Blood</tissue>
    </source>
</reference>